<reference evidence="2 3" key="1">
    <citation type="submission" date="2020-04" db="EMBL/GenBank/DDBJ databases">
        <title>Rhizobium sp. S-51 isolated from soil.</title>
        <authorList>
            <person name="Dahal R.H."/>
        </authorList>
    </citation>
    <scope>NUCLEOTIDE SEQUENCE [LARGE SCALE GENOMIC DNA]</scope>
    <source>
        <strain evidence="2 3">S-51</strain>
    </source>
</reference>
<keyword evidence="1" id="KW-0732">Signal</keyword>
<sequence length="153" mass="16141">MKHAASMVLFCLAGLASTPAFATARFDCTIADADLTLDVTGIVGDGLGDVISGFAGTLAFSDALLGERLPTFELTGENLPHHWLFDGEFRLHVHVPAPATTALGDLDLALVTIGGGDDETHFSGEYRLHLLATGHDGLEVRHDRVGRVTCVMG</sequence>
<keyword evidence="3" id="KW-1185">Reference proteome</keyword>
<dbReference type="Proteomes" id="UP000541470">
    <property type="component" value="Unassembled WGS sequence"/>
</dbReference>
<protein>
    <submittedName>
        <fullName evidence="2">Uncharacterized protein</fullName>
    </submittedName>
</protein>
<comment type="caution">
    <text evidence="2">The sequence shown here is derived from an EMBL/GenBank/DDBJ whole genome shotgun (WGS) entry which is preliminary data.</text>
</comment>
<proteinExistence type="predicted"/>
<dbReference type="EMBL" id="JABBGK010000002">
    <property type="protein sequence ID" value="NML74692.1"/>
    <property type="molecule type" value="Genomic_DNA"/>
</dbReference>
<feature type="signal peptide" evidence="1">
    <location>
        <begin position="1"/>
        <end position="22"/>
    </location>
</feature>
<feature type="chain" id="PRO_5031350302" evidence="1">
    <location>
        <begin position="23"/>
        <end position="153"/>
    </location>
</feature>
<name>A0A7Y0AWC7_9HYPH</name>
<dbReference type="RefSeq" id="WP_169590361.1">
    <property type="nucleotide sequence ID" value="NZ_JABBGK010000002.1"/>
</dbReference>
<gene>
    <name evidence="2" type="ORF">HHL25_11205</name>
</gene>
<evidence type="ECO:0000313" key="2">
    <source>
        <dbReference type="EMBL" id="NML74692.1"/>
    </source>
</evidence>
<dbReference type="AlphaFoldDB" id="A0A7Y0AWC7"/>
<evidence type="ECO:0000256" key="1">
    <source>
        <dbReference type="SAM" id="SignalP"/>
    </source>
</evidence>
<evidence type="ECO:0000313" key="3">
    <source>
        <dbReference type="Proteomes" id="UP000541470"/>
    </source>
</evidence>
<organism evidence="2 3">
    <name type="scientific">Rhizobium terricola</name>
    <dbReference type="NCBI Taxonomy" id="2728849"/>
    <lineage>
        <taxon>Bacteria</taxon>
        <taxon>Pseudomonadati</taxon>
        <taxon>Pseudomonadota</taxon>
        <taxon>Alphaproteobacteria</taxon>
        <taxon>Hyphomicrobiales</taxon>
        <taxon>Rhizobiaceae</taxon>
        <taxon>Rhizobium/Agrobacterium group</taxon>
        <taxon>Rhizobium</taxon>
    </lineage>
</organism>
<accession>A0A7Y0AWC7</accession>